<evidence type="ECO:0000313" key="3">
    <source>
        <dbReference type="Proteomes" id="UP000006365"/>
    </source>
</evidence>
<feature type="domain" description="CheW-like" evidence="1">
    <location>
        <begin position="168"/>
        <end position="306"/>
    </location>
</feature>
<evidence type="ECO:0000313" key="2">
    <source>
        <dbReference type="EMBL" id="ADW17009.1"/>
    </source>
</evidence>
<dbReference type="GO" id="GO:0006935">
    <property type="term" value="P:chemotaxis"/>
    <property type="evidence" value="ECO:0007669"/>
    <property type="project" value="InterPro"/>
</dbReference>
<dbReference type="Gene3D" id="2.40.50.180">
    <property type="entry name" value="CheA-289, Domain 4"/>
    <property type="match status" value="3"/>
</dbReference>
<dbReference type="GO" id="GO:0005829">
    <property type="term" value="C:cytosol"/>
    <property type="evidence" value="ECO:0007669"/>
    <property type="project" value="TreeGrafter"/>
</dbReference>
<dbReference type="EMBL" id="CP002364">
    <property type="protein sequence ID" value="ADW17009.1"/>
    <property type="molecule type" value="Genomic_DNA"/>
</dbReference>
<proteinExistence type="predicted"/>
<name>A0A7U3YKE7_DESPD</name>
<organism evidence="2 3">
    <name type="scientific">Desulfobulbus propionicus (strain ATCC 33891 / DSM 2032 / VKM B-1956 / 1pr3)</name>
    <dbReference type="NCBI Taxonomy" id="577650"/>
    <lineage>
        <taxon>Bacteria</taxon>
        <taxon>Pseudomonadati</taxon>
        <taxon>Thermodesulfobacteriota</taxon>
        <taxon>Desulfobulbia</taxon>
        <taxon>Desulfobulbales</taxon>
        <taxon>Desulfobulbaceae</taxon>
        <taxon>Desulfobulbus</taxon>
    </lineage>
</organism>
<dbReference type="SUPFAM" id="SSF50341">
    <property type="entry name" value="CheW-like"/>
    <property type="match status" value="3"/>
</dbReference>
<dbReference type="InterPro" id="IPR039315">
    <property type="entry name" value="CheW"/>
</dbReference>
<sequence length="506" mass="55857">MSQEQLFASFLLDRQADLEIALPAEQVVEAMPLAAPIQPLPTGAFFLEGIMPLRGDVIPVINLKKRLALTETAYGDDAKVAVIQFNRKRYGLLVDDIREVLRVSPHAVQPLDPFLLTEETVIVDLIKLDQGRRTLELLDLRRLFPTGGSGVDEALDHDEPPPAVQRSYSQFVVFSCRQQIYGIPVGDSREICFFSDIDQTFKSGKVEGALQLRGQTIPVLCSATLLGCAEETITPTEETRILVMQSGLLSFGLIVDKIHQILVVADDAIMAIPGRHLPHLRGVCTCAPYNDIMLLDVQGLIGSQADRISAMTRLRKNNGSTEAEEESAARHLITEHCYLVFAIGKHYAIELKDVQEIIGCGDCMPIAGDGLVQGIINLRGRIVPVIRLRNFYACPDHNVVSRDPSPEDKLIIGRANGNLVALLVDEIITIYKQERYHATPSLRPELQAKKDTLDRLIEFINGEGLKEHVLVVNVANLLRHHLLIADQETVTPVAAPADLIDSPPIK</sequence>
<dbReference type="Pfam" id="PF01584">
    <property type="entry name" value="CheW"/>
    <property type="match status" value="3"/>
</dbReference>
<dbReference type="PANTHER" id="PTHR22617:SF23">
    <property type="entry name" value="CHEMOTAXIS PROTEIN CHEW"/>
    <property type="match status" value="1"/>
</dbReference>
<dbReference type="InterPro" id="IPR036061">
    <property type="entry name" value="CheW-like_dom_sf"/>
</dbReference>
<keyword evidence="3" id="KW-1185">Reference proteome</keyword>
<dbReference type="RefSeq" id="WP_015723553.1">
    <property type="nucleotide sequence ID" value="NC_014972.1"/>
</dbReference>
<protein>
    <submittedName>
        <fullName evidence="2">CheW protein</fullName>
    </submittedName>
</protein>
<feature type="domain" description="CheW-like" evidence="1">
    <location>
        <begin position="334"/>
        <end position="483"/>
    </location>
</feature>
<dbReference type="SMART" id="SM00260">
    <property type="entry name" value="CheW"/>
    <property type="match status" value="3"/>
</dbReference>
<reference evidence="2 3" key="1">
    <citation type="journal article" date="2011" name="Stand. Genomic Sci.">
        <title>Complete genome sequence of Desulfobulbus propionicus type strain (1pr3).</title>
        <authorList>
            <person name="Pagani I."/>
            <person name="Lapidus A."/>
            <person name="Nolan M."/>
            <person name="Lucas S."/>
            <person name="Hammon N."/>
            <person name="Deshpande S."/>
            <person name="Cheng J.F."/>
            <person name="Chertkov O."/>
            <person name="Davenport K."/>
            <person name="Tapia R."/>
            <person name="Han C."/>
            <person name="Goodwin L."/>
            <person name="Pitluck S."/>
            <person name="Liolios K."/>
            <person name="Mavromatis K."/>
            <person name="Ivanova N."/>
            <person name="Mikhailova N."/>
            <person name="Pati A."/>
            <person name="Chen A."/>
            <person name="Palaniappan K."/>
            <person name="Land M."/>
            <person name="Hauser L."/>
            <person name="Chang Y.J."/>
            <person name="Jeffries C.D."/>
            <person name="Detter J.C."/>
            <person name="Brambilla E."/>
            <person name="Kannan K.P."/>
            <person name="Djao O.D."/>
            <person name="Rohde M."/>
            <person name="Pukall R."/>
            <person name="Spring S."/>
            <person name="Goker M."/>
            <person name="Sikorski J."/>
            <person name="Woyke T."/>
            <person name="Bristow J."/>
            <person name="Eisen J.A."/>
            <person name="Markowitz V."/>
            <person name="Hugenholtz P."/>
            <person name="Kyrpides N.C."/>
            <person name="Klenk H.P."/>
        </authorList>
    </citation>
    <scope>NUCLEOTIDE SEQUENCE [LARGE SCALE GENOMIC DNA]</scope>
    <source>
        <strain evidence="3">ATCC 33891 / DSM 2032 / 1pr3</strain>
    </source>
</reference>
<dbReference type="Gene3D" id="2.30.30.40">
    <property type="entry name" value="SH3 Domains"/>
    <property type="match status" value="2"/>
</dbReference>
<dbReference type="PANTHER" id="PTHR22617">
    <property type="entry name" value="CHEMOTAXIS SENSOR HISTIDINE KINASE-RELATED"/>
    <property type="match status" value="1"/>
</dbReference>
<dbReference type="GO" id="GO:0007165">
    <property type="term" value="P:signal transduction"/>
    <property type="evidence" value="ECO:0007669"/>
    <property type="project" value="InterPro"/>
</dbReference>
<feature type="domain" description="CheW-like" evidence="1">
    <location>
        <begin position="4"/>
        <end position="149"/>
    </location>
</feature>
<gene>
    <name evidence="2" type="ordered locus">Despr_0835</name>
</gene>
<dbReference type="KEGG" id="dpr:Despr_0835"/>
<dbReference type="InterPro" id="IPR002545">
    <property type="entry name" value="CheW-lke_dom"/>
</dbReference>
<dbReference type="AlphaFoldDB" id="A0A7U3YKE7"/>
<accession>A0A7U3YKE7</accession>
<dbReference type="Proteomes" id="UP000006365">
    <property type="component" value="Chromosome"/>
</dbReference>
<evidence type="ECO:0000259" key="1">
    <source>
        <dbReference type="PROSITE" id="PS50851"/>
    </source>
</evidence>
<dbReference type="PROSITE" id="PS50851">
    <property type="entry name" value="CHEW"/>
    <property type="match status" value="3"/>
</dbReference>